<gene>
    <name evidence="1" type="ORF">PRVXT_000296</name>
</gene>
<dbReference type="InterPro" id="IPR011051">
    <property type="entry name" value="RmlC_Cupin_sf"/>
</dbReference>
<reference evidence="1" key="2">
    <citation type="submission" date="2024-06" db="EMBL/GenBank/DDBJ databases">
        <authorList>
            <person name="Petrova K.O."/>
            <person name="Toshchakov S.V."/>
            <person name="Boltjanskaja Y.V."/>
            <person name="Kevbrin V."/>
        </authorList>
    </citation>
    <scope>NUCLEOTIDE SEQUENCE</scope>
    <source>
        <strain evidence="1">Z-910T</strain>
    </source>
</reference>
<dbReference type="PANTHER" id="PTHR36169:SF1">
    <property type="entry name" value="ACETATE KINASE EUTQ"/>
    <property type="match status" value="1"/>
</dbReference>
<dbReference type="InterPro" id="IPR014710">
    <property type="entry name" value="RmlC-like_jellyroll"/>
</dbReference>
<organism evidence="1">
    <name type="scientific">Proteinivorax tanatarense</name>
    <dbReference type="NCBI Taxonomy" id="1260629"/>
    <lineage>
        <taxon>Bacteria</taxon>
        <taxon>Bacillati</taxon>
        <taxon>Bacillota</taxon>
        <taxon>Clostridia</taxon>
        <taxon>Eubacteriales</taxon>
        <taxon>Proteinivoracaceae</taxon>
        <taxon>Proteinivorax</taxon>
    </lineage>
</organism>
<dbReference type="SUPFAM" id="SSF51182">
    <property type="entry name" value="RmlC-like cupins"/>
    <property type="match status" value="1"/>
</dbReference>
<dbReference type="CDD" id="cd02228">
    <property type="entry name" value="cupin_EutQ"/>
    <property type="match status" value="1"/>
</dbReference>
<name>A0AAU7VMA7_9FIRM</name>
<dbReference type="Gene3D" id="2.60.120.10">
    <property type="entry name" value="Jelly Rolls"/>
    <property type="match status" value="1"/>
</dbReference>
<dbReference type="Pfam" id="PF06249">
    <property type="entry name" value="EutQ"/>
    <property type="match status" value="1"/>
</dbReference>
<sequence length="214" mass="23527">MKKLIRAKDVEEAVGKGVKEIPVMSNTIITPSAKDIAQASGVEFVTQTPQTNQIANSKSSNSSQNGLDSEMVYNVLKTLMEKGMLEELMNSLPVPSKFISESADGLKVIRGNSVKYDNVKTNCPNSQVYSQELIKKDDSQLRAGLLKIEQSKYDPEIAQQEINYVIEGTVTTTINGKSLVANPGDVIYIPSNSKITRESDKVKLLYVTYPASKY</sequence>
<dbReference type="PANTHER" id="PTHR36169">
    <property type="entry name" value="ETHANOLAMINE UTILIZATION PROTEIN EUTQ"/>
    <property type="match status" value="1"/>
</dbReference>
<protein>
    <submittedName>
        <fullName evidence="1">Cupin domain-containing protein</fullName>
    </submittedName>
</protein>
<evidence type="ECO:0000313" key="1">
    <source>
        <dbReference type="EMBL" id="XBX75189.1"/>
    </source>
</evidence>
<accession>A0AAU7VMA7</accession>
<dbReference type="AlphaFoldDB" id="A0AAU7VMA7"/>
<proteinExistence type="predicted"/>
<reference evidence="1" key="1">
    <citation type="journal article" date="2013" name="Extremophiles">
        <title>Proteinivorax tanatarense gen. nov., sp. nov., an anaerobic, haloalkaliphilic, proteolytic bacterium isolated from a decaying algal bloom, and proposal of Proteinivoraceae fam. nov.</title>
        <authorList>
            <person name="Kevbrin V."/>
            <person name="Boltyanskaya Y."/>
            <person name="Zhilina T."/>
            <person name="Kolganova T."/>
            <person name="Lavrentjeva E."/>
            <person name="Kuznetsov B."/>
        </authorList>
    </citation>
    <scope>NUCLEOTIDE SEQUENCE</scope>
    <source>
        <strain evidence="1">Z-910T</strain>
    </source>
</reference>
<dbReference type="EMBL" id="CP158367">
    <property type="protein sequence ID" value="XBX75189.1"/>
    <property type="molecule type" value="Genomic_DNA"/>
</dbReference>
<dbReference type="RefSeq" id="WP_350343934.1">
    <property type="nucleotide sequence ID" value="NZ_CP158367.1"/>
</dbReference>
<dbReference type="InterPro" id="IPR010424">
    <property type="entry name" value="EutQ"/>
</dbReference>